<feature type="compositionally biased region" description="Polar residues" evidence="1">
    <location>
        <begin position="1"/>
        <end position="29"/>
    </location>
</feature>
<sequence>MIQSLDTFTRQQSNNHLQNQETDQQSGRSTHSRLLFNITTPRNRITPSPALIHPIIFEKENQKIEEVEENETIIPARNARVSLQINQSKIGSAQSIQNQQQSQSITIPKINFDNLATRSIKGANNLDLKQEKHKTQKSITMQQRRKAQQAYRYLTVYRDPALTEKIIKKVTKQTKCKKAQRECNNCLKRCHNRFLCRQRSNRKERWDLFIMILATWNVYLLPVEVSFEPEVIIQTGQYI</sequence>
<feature type="region of interest" description="Disordered" evidence="1">
    <location>
        <begin position="1"/>
        <end position="30"/>
    </location>
</feature>
<accession>A0A077ZQB8</accession>
<evidence type="ECO:0000313" key="3">
    <source>
        <dbReference type="Proteomes" id="UP000039865"/>
    </source>
</evidence>
<organism evidence="2 3">
    <name type="scientific">Stylonychia lemnae</name>
    <name type="common">Ciliate</name>
    <dbReference type="NCBI Taxonomy" id="5949"/>
    <lineage>
        <taxon>Eukaryota</taxon>
        <taxon>Sar</taxon>
        <taxon>Alveolata</taxon>
        <taxon>Ciliophora</taxon>
        <taxon>Intramacronucleata</taxon>
        <taxon>Spirotrichea</taxon>
        <taxon>Stichotrichia</taxon>
        <taxon>Sporadotrichida</taxon>
        <taxon>Oxytrichidae</taxon>
        <taxon>Stylonychinae</taxon>
        <taxon>Stylonychia</taxon>
    </lineage>
</organism>
<protein>
    <submittedName>
        <fullName evidence="2">Uncharacterized protein</fullName>
    </submittedName>
</protein>
<name>A0A077ZQB8_STYLE</name>
<dbReference type="EMBL" id="CCKQ01000573">
    <property type="protein sequence ID" value="CDW71654.1"/>
    <property type="molecule type" value="Genomic_DNA"/>
</dbReference>
<reference evidence="2 3" key="1">
    <citation type="submission" date="2014-06" db="EMBL/GenBank/DDBJ databases">
        <authorList>
            <person name="Swart Estienne"/>
        </authorList>
    </citation>
    <scope>NUCLEOTIDE SEQUENCE [LARGE SCALE GENOMIC DNA]</scope>
    <source>
        <strain evidence="2 3">130c</strain>
    </source>
</reference>
<dbReference type="AlphaFoldDB" id="A0A077ZQB8"/>
<proteinExistence type="predicted"/>
<keyword evidence="3" id="KW-1185">Reference proteome</keyword>
<evidence type="ECO:0000313" key="2">
    <source>
        <dbReference type="EMBL" id="CDW71654.1"/>
    </source>
</evidence>
<gene>
    <name evidence="2" type="primary">Contig14218.g15150</name>
    <name evidence="2" type="ORF">STYLEM_601</name>
</gene>
<dbReference type="Proteomes" id="UP000039865">
    <property type="component" value="Unassembled WGS sequence"/>
</dbReference>
<evidence type="ECO:0000256" key="1">
    <source>
        <dbReference type="SAM" id="MobiDB-lite"/>
    </source>
</evidence>
<dbReference type="InParanoid" id="A0A077ZQB8"/>